<dbReference type="Proteomes" id="UP001281147">
    <property type="component" value="Unassembled WGS sequence"/>
</dbReference>
<dbReference type="EMBL" id="JAUTXU010000043">
    <property type="protein sequence ID" value="KAK3716364.1"/>
    <property type="molecule type" value="Genomic_DNA"/>
</dbReference>
<reference evidence="1" key="1">
    <citation type="submission" date="2023-07" db="EMBL/GenBank/DDBJ databases">
        <title>Black Yeasts Isolated from many extreme environments.</title>
        <authorList>
            <person name="Coleine C."/>
            <person name="Stajich J.E."/>
            <person name="Selbmann L."/>
        </authorList>
    </citation>
    <scope>NUCLEOTIDE SEQUENCE</scope>
    <source>
        <strain evidence="1">CCFEE 5714</strain>
    </source>
</reference>
<protein>
    <submittedName>
        <fullName evidence="1">Uncharacterized protein</fullName>
    </submittedName>
</protein>
<organism evidence="1 2">
    <name type="scientific">Vermiconidia calcicola</name>
    <dbReference type="NCBI Taxonomy" id="1690605"/>
    <lineage>
        <taxon>Eukaryota</taxon>
        <taxon>Fungi</taxon>
        <taxon>Dikarya</taxon>
        <taxon>Ascomycota</taxon>
        <taxon>Pezizomycotina</taxon>
        <taxon>Dothideomycetes</taxon>
        <taxon>Dothideomycetidae</taxon>
        <taxon>Mycosphaerellales</taxon>
        <taxon>Extremaceae</taxon>
        <taxon>Vermiconidia</taxon>
    </lineage>
</organism>
<gene>
    <name evidence="1" type="ORF">LTR37_006514</name>
</gene>
<name>A0ACC3NG06_9PEZI</name>
<sequence length="398" mass="45049">MSYADGKCHVAAKSEHTSRNDRLFWNLEMLAHYKEGYSNSPSFHLSAIDELMSESEQERNRIDQVMYDHIGDIAAVNEALCAIRYHPSRQWMSRVEDDAMQISGKLNSLKITNVTVHSLTGKRSPRKLEELLCAAQTLSKIQPPTASISRKNWKKRKEMHEALSDYWAVARRQFVKKFRKTIGPQRVPKHLVPVDTRPLELGLDEEYLNEFQEEQDALLLAIETKENKVKANTQTSILPAPWSELAFPAGFETEPLRETVAPPKIKPKTRPSTEPALLPRIDEQAVPDEEQPLPVQPAIPVSPKSAQLFAQMFSPSEHRMGSVKWEDLVAAMVDAGCSATHRGGSVVTFKDERNGMGLITVHKPHPDPSVPPIMLKRIGKRLNKWLGWRVETFEERGG</sequence>
<keyword evidence="2" id="KW-1185">Reference proteome</keyword>
<evidence type="ECO:0000313" key="2">
    <source>
        <dbReference type="Proteomes" id="UP001281147"/>
    </source>
</evidence>
<proteinExistence type="predicted"/>
<accession>A0ACC3NG06</accession>
<evidence type="ECO:0000313" key="1">
    <source>
        <dbReference type="EMBL" id="KAK3716364.1"/>
    </source>
</evidence>
<comment type="caution">
    <text evidence="1">The sequence shown here is derived from an EMBL/GenBank/DDBJ whole genome shotgun (WGS) entry which is preliminary data.</text>
</comment>